<evidence type="ECO:0000256" key="6">
    <source>
        <dbReference type="SAM" id="MobiDB-lite"/>
    </source>
</evidence>
<feature type="domain" description="Clp1 N-terminal" evidence="7">
    <location>
        <begin position="24"/>
        <end position="115"/>
    </location>
</feature>
<name>A0A699K168_TANCI</name>
<gene>
    <name evidence="8" type="ORF">Tci_641928</name>
</gene>
<evidence type="ECO:0000256" key="3">
    <source>
        <dbReference type="ARBA" id="ARBA00022741"/>
    </source>
</evidence>
<comment type="subcellular location">
    <subcellularLocation>
        <location evidence="1">Nucleus</location>
    </subcellularLocation>
</comment>
<dbReference type="GO" id="GO:0005634">
    <property type="term" value="C:nucleus"/>
    <property type="evidence" value="ECO:0007669"/>
    <property type="project" value="UniProtKB-SubCell"/>
</dbReference>
<dbReference type="GO" id="GO:0005524">
    <property type="term" value="F:ATP binding"/>
    <property type="evidence" value="ECO:0007669"/>
    <property type="project" value="UniProtKB-KW"/>
</dbReference>
<evidence type="ECO:0000259" key="7">
    <source>
        <dbReference type="Pfam" id="PF16573"/>
    </source>
</evidence>
<organism evidence="8">
    <name type="scientific">Tanacetum cinerariifolium</name>
    <name type="common">Dalmatian daisy</name>
    <name type="synonym">Chrysanthemum cinerariifolium</name>
    <dbReference type="NCBI Taxonomy" id="118510"/>
    <lineage>
        <taxon>Eukaryota</taxon>
        <taxon>Viridiplantae</taxon>
        <taxon>Streptophyta</taxon>
        <taxon>Embryophyta</taxon>
        <taxon>Tracheophyta</taxon>
        <taxon>Spermatophyta</taxon>
        <taxon>Magnoliopsida</taxon>
        <taxon>eudicotyledons</taxon>
        <taxon>Gunneridae</taxon>
        <taxon>Pentapetalae</taxon>
        <taxon>asterids</taxon>
        <taxon>campanulids</taxon>
        <taxon>Asterales</taxon>
        <taxon>Asteraceae</taxon>
        <taxon>Asteroideae</taxon>
        <taxon>Anthemideae</taxon>
        <taxon>Anthemidinae</taxon>
        <taxon>Tanacetum</taxon>
    </lineage>
</organism>
<dbReference type="GO" id="GO:0006388">
    <property type="term" value="P:tRNA splicing, via endonucleolytic cleavage and ligation"/>
    <property type="evidence" value="ECO:0007669"/>
    <property type="project" value="TreeGrafter"/>
</dbReference>
<dbReference type="Pfam" id="PF16573">
    <property type="entry name" value="CLP1_N"/>
    <property type="match status" value="1"/>
</dbReference>
<dbReference type="GO" id="GO:0051731">
    <property type="term" value="F:polynucleotide 5'-hydroxyl-kinase activity"/>
    <property type="evidence" value="ECO:0007669"/>
    <property type="project" value="InterPro"/>
</dbReference>
<dbReference type="Gene3D" id="2.60.120.1030">
    <property type="entry name" value="Clp1, DNA binding domain"/>
    <property type="match status" value="1"/>
</dbReference>
<protein>
    <submittedName>
        <fullName evidence="8">Protein CLP1 homolog</fullName>
    </submittedName>
</protein>
<evidence type="ECO:0000313" key="8">
    <source>
        <dbReference type="EMBL" id="GFA69956.1"/>
    </source>
</evidence>
<dbReference type="GO" id="GO:0006397">
    <property type="term" value="P:mRNA processing"/>
    <property type="evidence" value="ECO:0007669"/>
    <property type="project" value="UniProtKB-KW"/>
</dbReference>
<keyword evidence="4" id="KW-0067">ATP-binding</keyword>
<accession>A0A699K168</accession>
<keyword evidence="3" id="KW-0547">Nucleotide-binding</keyword>
<comment type="caution">
    <text evidence="8">The sequence shown here is derived from an EMBL/GenBank/DDBJ whole genome shotgun (WGS) entry which is preliminary data.</text>
</comment>
<dbReference type="PANTHER" id="PTHR12755">
    <property type="entry name" value="CLEAVAGE/POLYADENYLATION FACTOR IA SUBUNIT CLP1P"/>
    <property type="match status" value="1"/>
</dbReference>
<dbReference type="InterPro" id="IPR045116">
    <property type="entry name" value="Clp1/Grc3"/>
</dbReference>
<feature type="region of interest" description="Disordered" evidence="6">
    <location>
        <begin position="1"/>
        <end position="21"/>
    </location>
</feature>
<dbReference type="AlphaFoldDB" id="A0A699K168"/>
<keyword evidence="5" id="KW-0539">Nucleus</keyword>
<dbReference type="FunFam" id="2.60.120.1030:FF:000001">
    <property type="entry name" value="Protein CLP1 homolog 5"/>
    <property type="match status" value="1"/>
</dbReference>
<dbReference type="InterPro" id="IPR032324">
    <property type="entry name" value="Clp1_N"/>
</dbReference>
<proteinExistence type="predicted"/>
<keyword evidence="2" id="KW-0507">mRNA processing</keyword>
<dbReference type="InterPro" id="IPR038239">
    <property type="entry name" value="Clp1_N_sf"/>
</dbReference>
<evidence type="ECO:0000256" key="1">
    <source>
        <dbReference type="ARBA" id="ARBA00004123"/>
    </source>
</evidence>
<feature type="non-terminal residue" evidence="8">
    <location>
        <position position="126"/>
    </location>
</feature>
<dbReference type="PANTHER" id="PTHR12755:SF6">
    <property type="entry name" value="POLYRIBONUCLEOTIDE 5'-HYDROXYL-KINASE CLP1"/>
    <property type="match status" value="1"/>
</dbReference>
<evidence type="ECO:0000256" key="5">
    <source>
        <dbReference type="ARBA" id="ARBA00023242"/>
    </source>
</evidence>
<evidence type="ECO:0000256" key="2">
    <source>
        <dbReference type="ARBA" id="ARBA00022664"/>
    </source>
</evidence>
<sequence>MAYGGPPMGPAGAAASSPAMKQVKLDKESELRVEVNVNASLRLRLLNGTAEIFGTEMPPENWLVFPPRTKFAIFTWYGATIEMQDNTETDYVADETPMISYVNVHAVLEGRRNRAKAAASDADASQ</sequence>
<feature type="compositionally biased region" description="Low complexity" evidence="6">
    <location>
        <begin position="10"/>
        <end position="20"/>
    </location>
</feature>
<dbReference type="EMBL" id="BKCJ010471241">
    <property type="protein sequence ID" value="GFA69956.1"/>
    <property type="molecule type" value="Genomic_DNA"/>
</dbReference>
<evidence type="ECO:0000256" key="4">
    <source>
        <dbReference type="ARBA" id="ARBA00022840"/>
    </source>
</evidence>
<reference evidence="8" key="1">
    <citation type="journal article" date="2019" name="Sci. Rep.">
        <title>Draft genome of Tanacetum cinerariifolium, the natural source of mosquito coil.</title>
        <authorList>
            <person name="Yamashiro T."/>
            <person name="Shiraishi A."/>
            <person name="Satake H."/>
            <person name="Nakayama K."/>
        </authorList>
    </citation>
    <scope>NUCLEOTIDE SEQUENCE</scope>
</reference>